<organism evidence="4 5">
    <name type="scientific">Cannabis sativa</name>
    <name type="common">Hemp</name>
    <name type="synonym">Marijuana</name>
    <dbReference type="NCBI Taxonomy" id="3483"/>
    <lineage>
        <taxon>Eukaryota</taxon>
        <taxon>Viridiplantae</taxon>
        <taxon>Streptophyta</taxon>
        <taxon>Embryophyta</taxon>
        <taxon>Tracheophyta</taxon>
        <taxon>Spermatophyta</taxon>
        <taxon>Magnoliopsida</taxon>
        <taxon>eudicotyledons</taxon>
        <taxon>Gunneridae</taxon>
        <taxon>Pentapetalae</taxon>
        <taxon>rosids</taxon>
        <taxon>fabids</taxon>
        <taxon>Rosales</taxon>
        <taxon>Cannabaceae</taxon>
        <taxon>Cannabis</taxon>
    </lineage>
</organism>
<dbReference type="InterPro" id="IPR001763">
    <property type="entry name" value="Rhodanese-like_dom"/>
</dbReference>
<dbReference type="Proteomes" id="UP000525078">
    <property type="component" value="Unassembled WGS sequence"/>
</dbReference>
<proteinExistence type="predicted"/>
<evidence type="ECO:0000256" key="2">
    <source>
        <dbReference type="SAM" id="Phobius"/>
    </source>
</evidence>
<dbReference type="AlphaFoldDB" id="A0A7J6DYS0"/>
<evidence type="ECO:0000313" key="4">
    <source>
        <dbReference type="EMBL" id="KAF4351313.1"/>
    </source>
</evidence>
<feature type="domain" description="Rhodanese" evidence="3">
    <location>
        <begin position="502"/>
        <end position="536"/>
    </location>
</feature>
<name>A0A7J6DYS0_CANSA</name>
<dbReference type="InterPro" id="IPR036873">
    <property type="entry name" value="Rhodanese-like_dom_sf"/>
</dbReference>
<feature type="region of interest" description="Disordered" evidence="1">
    <location>
        <begin position="1"/>
        <end position="49"/>
    </location>
</feature>
<dbReference type="Gene3D" id="3.40.250.10">
    <property type="entry name" value="Rhodanese-like domain"/>
    <property type="match status" value="1"/>
</dbReference>
<accession>A0A7J6DYS0</accession>
<protein>
    <recommendedName>
        <fullName evidence="3">Rhodanese domain-containing protein</fullName>
    </recommendedName>
</protein>
<dbReference type="PANTHER" id="PTHR45187">
    <property type="entry name" value="RHODANESE-LIKE DOMAIN-CONTAINING PROTEIN 11, CHLOROPLASTIC"/>
    <property type="match status" value="1"/>
</dbReference>
<feature type="compositionally biased region" description="Polar residues" evidence="1">
    <location>
        <begin position="369"/>
        <end position="393"/>
    </location>
</feature>
<dbReference type="EMBL" id="JAATIP010000340">
    <property type="protein sequence ID" value="KAF4351313.1"/>
    <property type="molecule type" value="Genomic_DNA"/>
</dbReference>
<feature type="compositionally biased region" description="Polar residues" evidence="1">
    <location>
        <begin position="406"/>
        <end position="432"/>
    </location>
</feature>
<feature type="compositionally biased region" description="Basic and acidic residues" evidence="1">
    <location>
        <begin position="28"/>
        <end position="42"/>
    </location>
</feature>
<evidence type="ECO:0000256" key="1">
    <source>
        <dbReference type="SAM" id="MobiDB-lite"/>
    </source>
</evidence>
<dbReference type="PROSITE" id="PS50206">
    <property type="entry name" value="RHODANESE_3"/>
    <property type="match status" value="2"/>
</dbReference>
<sequence length="604" mass="67976">MWRPSRQDPSGILDDGRASSASNEDVDMANKDEGGGDGEHHGKEKRRKLMVEELREETMSSCSSSETDKVDDLNLKQWLRRSFQQSIRHRTQLWCLDKHFLRTFDTPEAFVAGSYYQWKLWGFLLLTLFPLISITKKFLNFPPKQHYAKPLGSYLHLPPQYNSQLRIEPAILAAIFDLCMLLFWFFKKRGGIRMQAENEDYELKQVKDMAAARKRWEALVRDEKVKLLTPKEAGYAIQLSNKTLLDVRPSTERQRAWVKGSTWIPIFEVDNTADPGTVSRKVTSFVMGGWWSGVPTLSYDTQFLSKVMEKFPKDTDLIVACQKGLRPSTTWQELQELLLSFDSKIERLHNLNESSKHAAAPTANMANRYENSSRGRGNNSTHSPNPSRTNYSERTTRRQDVPGVVPNQSALSSPSNSQREVGSATPGTSENGYRTYRWSAKPNWEGTLRLLEPVGLEKTTELAEIVEANPKVVRAFGSGPSKGVYGVYAGIEISLSAARALSLAACELLYNAGYTNLFWVQGGLEAAEDEDLVIEGPQPLKFAGIGGMSEFLGWTDQQRVVAAKAGWGYRLLFSARLVGVFLIADALFIGAQRLGIYIQDIRSH</sequence>
<dbReference type="CDD" id="cd00158">
    <property type="entry name" value="RHOD"/>
    <property type="match status" value="1"/>
</dbReference>
<evidence type="ECO:0000313" key="5">
    <source>
        <dbReference type="Proteomes" id="UP000525078"/>
    </source>
</evidence>
<feature type="transmembrane region" description="Helical" evidence="2">
    <location>
        <begin position="120"/>
        <end position="139"/>
    </location>
</feature>
<keyword evidence="2" id="KW-0472">Membrane</keyword>
<dbReference type="InterPro" id="IPR044664">
    <property type="entry name" value="STR11-like"/>
</dbReference>
<feature type="transmembrane region" description="Helical" evidence="2">
    <location>
        <begin position="167"/>
        <end position="186"/>
    </location>
</feature>
<feature type="domain" description="Rhodanese" evidence="3">
    <location>
        <begin position="238"/>
        <end position="354"/>
    </location>
</feature>
<evidence type="ECO:0000259" key="3">
    <source>
        <dbReference type="PROSITE" id="PS50206"/>
    </source>
</evidence>
<comment type="caution">
    <text evidence="4">The sequence shown here is derived from an EMBL/GenBank/DDBJ whole genome shotgun (WGS) entry which is preliminary data.</text>
</comment>
<keyword evidence="2" id="KW-1133">Transmembrane helix</keyword>
<keyword evidence="2" id="KW-0812">Transmembrane</keyword>
<gene>
    <name evidence="4" type="ORF">F8388_010867</name>
</gene>
<feature type="region of interest" description="Disordered" evidence="1">
    <location>
        <begin position="353"/>
        <end position="434"/>
    </location>
</feature>
<dbReference type="SUPFAM" id="SSF52821">
    <property type="entry name" value="Rhodanese/Cell cycle control phosphatase"/>
    <property type="match status" value="1"/>
</dbReference>
<reference evidence="4 5" key="1">
    <citation type="journal article" date="2020" name="bioRxiv">
        <title>Sequence and annotation of 42 cannabis genomes reveals extensive copy number variation in cannabinoid synthesis and pathogen resistance genes.</title>
        <authorList>
            <person name="Mckernan K.J."/>
            <person name="Helbert Y."/>
            <person name="Kane L.T."/>
            <person name="Ebling H."/>
            <person name="Zhang L."/>
            <person name="Liu B."/>
            <person name="Eaton Z."/>
            <person name="Mclaughlin S."/>
            <person name="Kingan S."/>
            <person name="Baybayan P."/>
            <person name="Concepcion G."/>
            <person name="Jordan M."/>
            <person name="Riva A."/>
            <person name="Barbazuk W."/>
            <person name="Harkins T."/>
        </authorList>
    </citation>
    <scope>NUCLEOTIDE SEQUENCE [LARGE SCALE GENOMIC DNA]</scope>
    <source>
        <strain evidence="5">cv. Jamaican Lion 4</strain>
        <tissue evidence="4">Leaf</tissue>
    </source>
</reference>
<dbReference type="PANTHER" id="PTHR45187:SF2">
    <property type="entry name" value="RHODANESE-LIKE DOMAIN-CONTAINING PROTEIN 11, CHLOROPLASTIC"/>
    <property type="match status" value="1"/>
</dbReference>
<feature type="transmembrane region" description="Helical" evidence="2">
    <location>
        <begin position="577"/>
        <end position="598"/>
    </location>
</feature>